<gene>
    <name evidence="5" type="ORF">ACFSX4_12800</name>
</gene>
<evidence type="ECO:0000256" key="2">
    <source>
        <dbReference type="ARBA" id="ARBA00022741"/>
    </source>
</evidence>
<sequence>MNAIELKQLNKKMRNFKLKDINLKIPKGYITGFIGENGSGKTTLINHLIGLKKEDSGTIELLGFEDIESNRVELLNRIGIVFSEDNFPQKETAVSLEKTLKMFYKNWNSDQFYQYLKRFGVETSSKIARLSTGEKVKLSIAAALSHEAELLILDEPTSNLDPTFRIEFLELLQELMMDEEMTILFSTHITSDLEHIADYIVMIDDGEILFNMELETLTETYKKVKGPFEVLDDEIKELLIGVKTSSLGFQAMTKESRILEELFGSKVLIEPVTIDEVMYYIKHQKRGG</sequence>
<dbReference type="InterPro" id="IPR003593">
    <property type="entry name" value="AAA+_ATPase"/>
</dbReference>
<dbReference type="GO" id="GO:0005524">
    <property type="term" value="F:ATP binding"/>
    <property type="evidence" value="ECO:0007669"/>
    <property type="project" value="UniProtKB-KW"/>
</dbReference>
<accession>A0ABW5WWY5</accession>
<evidence type="ECO:0000259" key="4">
    <source>
        <dbReference type="PROSITE" id="PS50893"/>
    </source>
</evidence>
<dbReference type="SUPFAM" id="SSF52540">
    <property type="entry name" value="P-loop containing nucleoside triphosphate hydrolases"/>
    <property type="match status" value="1"/>
</dbReference>
<dbReference type="EMBL" id="JBHUOQ010000005">
    <property type="protein sequence ID" value="MFD2831346.1"/>
    <property type="molecule type" value="Genomic_DNA"/>
</dbReference>
<dbReference type="PANTHER" id="PTHR42939">
    <property type="entry name" value="ABC TRANSPORTER ATP-BINDING PROTEIN ALBC-RELATED"/>
    <property type="match status" value="1"/>
</dbReference>
<dbReference type="Pfam" id="PF00005">
    <property type="entry name" value="ABC_tran"/>
    <property type="match status" value="1"/>
</dbReference>
<keyword evidence="3 5" id="KW-0067">ATP-binding</keyword>
<dbReference type="Proteomes" id="UP001597519">
    <property type="component" value="Unassembled WGS sequence"/>
</dbReference>
<proteinExistence type="predicted"/>
<evidence type="ECO:0000256" key="3">
    <source>
        <dbReference type="ARBA" id="ARBA00022840"/>
    </source>
</evidence>
<dbReference type="RefSeq" id="WP_377775518.1">
    <property type="nucleotide sequence ID" value="NZ_JBHUOQ010000005.1"/>
</dbReference>
<name>A0ABW5WWY5_9STAP</name>
<reference evidence="6" key="1">
    <citation type="journal article" date="2019" name="Int. J. Syst. Evol. Microbiol.">
        <title>The Global Catalogue of Microorganisms (GCM) 10K type strain sequencing project: providing services to taxonomists for standard genome sequencing and annotation.</title>
        <authorList>
            <consortium name="The Broad Institute Genomics Platform"/>
            <consortium name="The Broad Institute Genome Sequencing Center for Infectious Disease"/>
            <person name="Wu L."/>
            <person name="Ma J."/>
        </authorList>
    </citation>
    <scope>NUCLEOTIDE SEQUENCE [LARGE SCALE GENOMIC DNA]</scope>
    <source>
        <strain evidence="6">KCTC 33575</strain>
    </source>
</reference>
<comment type="caution">
    <text evidence="5">The sequence shown here is derived from an EMBL/GenBank/DDBJ whole genome shotgun (WGS) entry which is preliminary data.</text>
</comment>
<evidence type="ECO:0000313" key="5">
    <source>
        <dbReference type="EMBL" id="MFD2831346.1"/>
    </source>
</evidence>
<dbReference type="InterPro" id="IPR027417">
    <property type="entry name" value="P-loop_NTPase"/>
</dbReference>
<dbReference type="SMART" id="SM00382">
    <property type="entry name" value="AAA"/>
    <property type="match status" value="1"/>
</dbReference>
<dbReference type="CDD" id="cd03230">
    <property type="entry name" value="ABC_DR_subfamily_A"/>
    <property type="match status" value="1"/>
</dbReference>
<dbReference type="InterPro" id="IPR003439">
    <property type="entry name" value="ABC_transporter-like_ATP-bd"/>
</dbReference>
<organism evidence="5 6">
    <name type="scientific">Corticicoccus populi</name>
    <dbReference type="NCBI Taxonomy" id="1812821"/>
    <lineage>
        <taxon>Bacteria</taxon>
        <taxon>Bacillati</taxon>
        <taxon>Bacillota</taxon>
        <taxon>Bacilli</taxon>
        <taxon>Bacillales</taxon>
        <taxon>Staphylococcaceae</taxon>
        <taxon>Corticicoccus</taxon>
    </lineage>
</organism>
<keyword evidence="2" id="KW-0547">Nucleotide-binding</keyword>
<protein>
    <submittedName>
        <fullName evidence="5">ABC transporter ATP-binding protein</fullName>
    </submittedName>
</protein>
<evidence type="ECO:0000256" key="1">
    <source>
        <dbReference type="ARBA" id="ARBA00022448"/>
    </source>
</evidence>
<keyword evidence="6" id="KW-1185">Reference proteome</keyword>
<dbReference type="InterPro" id="IPR051782">
    <property type="entry name" value="ABC_Transporter_VariousFunc"/>
</dbReference>
<dbReference type="Gene3D" id="3.40.50.300">
    <property type="entry name" value="P-loop containing nucleotide triphosphate hydrolases"/>
    <property type="match status" value="1"/>
</dbReference>
<keyword evidence="1" id="KW-0813">Transport</keyword>
<feature type="domain" description="ABC transporter" evidence="4">
    <location>
        <begin position="1"/>
        <end position="230"/>
    </location>
</feature>
<evidence type="ECO:0000313" key="6">
    <source>
        <dbReference type="Proteomes" id="UP001597519"/>
    </source>
</evidence>
<dbReference type="PROSITE" id="PS50893">
    <property type="entry name" value="ABC_TRANSPORTER_2"/>
    <property type="match status" value="1"/>
</dbReference>
<dbReference type="PANTHER" id="PTHR42939:SF3">
    <property type="entry name" value="ABC TRANSPORTER ATP-BINDING COMPONENT"/>
    <property type="match status" value="1"/>
</dbReference>